<gene>
    <name evidence="2" type="ORF">MM415A00868_0012</name>
    <name evidence="3" type="ORF">MM415B03823_0004</name>
</gene>
<reference evidence="2" key="1">
    <citation type="submission" date="2020-03" db="EMBL/GenBank/DDBJ databases">
        <title>The deep terrestrial virosphere.</title>
        <authorList>
            <person name="Holmfeldt K."/>
            <person name="Nilsson E."/>
            <person name="Simone D."/>
            <person name="Lopez-Fernandez M."/>
            <person name="Wu X."/>
            <person name="de Brujin I."/>
            <person name="Lundin D."/>
            <person name="Andersson A."/>
            <person name="Bertilsson S."/>
            <person name="Dopson M."/>
        </authorList>
    </citation>
    <scope>NUCLEOTIDE SEQUENCE</scope>
    <source>
        <strain evidence="2">MM415A00868</strain>
        <strain evidence="3">MM415B03823</strain>
    </source>
</reference>
<dbReference type="AlphaFoldDB" id="A0A6M3KD25"/>
<dbReference type="EMBL" id="MT143242">
    <property type="protein sequence ID" value="QJA94560.1"/>
    <property type="molecule type" value="Genomic_DNA"/>
</dbReference>
<name>A0A6M3KD25_9ZZZZ</name>
<evidence type="ECO:0000256" key="1">
    <source>
        <dbReference type="SAM" id="MobiDB-lite"/>
    </source>
</evidence>
<proteinExistence type="predicted"/>
<dbReference type="EMBL" id="MT142385">
    <property type="protein sequence ID" value="QJA79544.1"/>
    <property type="molecule type" value="Genomic_DNA"/>
</dbReference>
<evidence type="ECO:0000313" key="2">
    <source>
        <dbReference type="EMBL" id="QJA79544.1"/>
    </source>
</evidence>
<organism evidence="2">
    <name type="scientific">viral metagenome</name>
    <dbReference type="NCBI Taxonomy" id="1070528"/>
    <lineage>
        <taxon>unclassified sequences</taxon>
        <taxon>metagenomes</taxon>
        <taxon>organismal metagenomes</taxon>
    </lineage>
</organism>
<accession>A0A6M3KD25</accession>
<sequence>MGEPWSTGQVGVDVANHSERHEDGGADEIEVTGLSGLLADDQHFLKSELAEIVCNENSVVCNNNEVVYNEV</sequence>
<evidence type="ECO:0000313" key="3">
    <source>
        <dbReference type="EMBL" id="QJA94560.1"/>
    </source>
</evidence>
<protein>
    <submittedName>
        <fullName evidence="2">Uncharacterized protein</fullName>
    </submittedName>
</protein>
<feature type="region of interest" description="Disordered" evidence="1">
    <location>
        <begin position="1"/>
        <end position="24"/>
    </location>
</feature>